<comment type="caution">
    <text evidence="4">The sequence shown here is derived from an EMBL/GenBank/DDBJ whole genome shotgun (WGS) entry which is preliminary data.</text>
</comment>
<keyword evidence="2" id="KW-1133">Transmembrane helix</keyword>
<evidence type="ECO:0000313" key="5">
    <source>
        <dbReference type="Proteomes" id="UP001150266"/>
    </source>
</evidence>
<keyword evidence="5" id="KW-1185">Reference proteome</keyword>
<keyword evidence="2" id="KW-0472">Membrane</keyword>
<reference evidence="4" key="1">
    <citation type="submission" date="2022-08" db="EMBL/GenBank/DDBJ databases">
        <title>A Global Phylogenomic Analysis of the Shiitake Genus Lentinula.</title>
        <authorList>
            <consortium name="DOE Joint Genome Institute"/>
            <person name="Sierra-Patev S."/>
            <person name="Min B."/>
            <person name="Naranjo-Ortiz M."/>
            <person name="Looney B."/>
            <person name="Konkel Z."/>
            <person name="Slot J.C."/>
            <person name="Sakamoto Y."/>
            <person name="Steenwyk J.L."/>
            <person name="Rokas A."/>
            <person name="Carro J."/>
            <person name="Camarero S."/>
            <person name="Ferreira P."/>
            <person name="Molpeceres G."/>
            <person name="Ruiz-Duenas F.J."/>
            <person name="Serrano A."/>
            <person name="Henrissat B."/>
            <person name="Drula E."/>
            <person name="Hughes K.W."/>
            <person name="Mata J.L."/>
            <person name="Ishikawa N.K."/>
            <person name="Vargas-Isla R."/>
            <person name="Ushijima S."/>
            <person name="Smith C.A."/>
            <person name="Ahrendt S."/>
            <person name="Andreopoulos W."/>
            <person name="He G."/>
            <person name="Labutti K."/>
            <person name="Lipzen A."/>
            <person name="Ng V."/>
            <person name="Riley R."/>
            <person name="Sandor L."/>
            <person name="Barry K."/>
            <person name="Martinez A.T."/>
            <person name="Xiao Y."/>
            <person name="Gibbons J.G."/>
            <person name="Terashima K."/>
            <person name="Grigoriev I.V."/>
            <person name="Hibbett D.S."/>
        </authorList>
    </citation>
    <scope>NUCLEOTIDE SEQUENCE</scope>
    <source>
        <strain evidence="4">JLM2183</strain>
    </source>
</reference>
<feature type="compositionally biased region" description="Low complexity" evidence="1">
    <location>
        <begin position="180"/>
        <end position="214"/>
    </location>
</feature>
<evidence type="ECO:0000256" key="1">
    <source>
        <dbReference type="SAM" id="MobiDB-lite"/>
    </source>
</evidence>
<feature type="transmembrane region" description="Helical" evidence="2">
    <location>
        <begin position="222"/>
        <end position="246"/>
    </location>
</feature>
<dbReference type="AlphaFoldDB" id="A0A9W8ZZE0"/>
<dbReference type="Proteomes" id="UP001150266">
    <property type="component" value="Unassembled WGS sequence"/>
</dbReference>
<evidence type="ECO:0000256" key="2">
    <source>
        <dbReference type="SAM" id="Phobius"/>
    </source>
</evidence>
<proteinExistence type="predicted"/>
<feature type="signal peptide" evidence="3">
    <location>
        <begin position="1"/>
        <end position="21"/>
    </location>
</feature>
<organism evidence="4 5">
    <name type="scientific">Lentinula aciculospora</name>
    <dbReference type="NCBI Taxonomy" id="153920"/>
    <lineage>
        <taxon>Eukaryota</taxon>
        <taxon>Fungi</taxon>
        <taxon>Dikarya</taxon>
        <taxon>Basidiomycota</taxon>
        <taxon>Agaricomycotina</taxon>
        <taxon>Agaricomycetes</taxon>
        <taxon>Agaricomycetidae</taxon>
        <taxon>Agaricales</taxon>
        <taxon>Marasmiineae</taxon>
        <taxon>Omphalotaceae</taxon>
        <taxon>Lentinula</taxon>
    </lineage>
</organism>
<feature type="chain" id="PRO_5040781018" evidence="3">
    <location>
        <begin position="22"/>
        <end position="329"/>
    </location>
</feature>
<evidence type="ECO:0000256" key="3">
    <source>
        <dbReference type="SAM" id="SignalP"/>
    </source>
</evidence>
<sequence>MFLLFVFTAVWSTSLWLQVRCQNQSPNVPACSSQYDYQWSVNSKRQSPCQVAGYLGSACLTGGFTIPAVIPGEYYSLSSTLQNNCTCSTVYYSTLSACATCQGATYITQDNSLSNSGLIYIFQSDGRNGQKIAQRCSSIDIQTPFRLVQLSLTGRTRLYPVQLHLMSRLLNKQEANLPESSAAATTSTTTSGSSTPSAATETNTPVSTASSAPSSDKHKINYGAIAGGVVGGLALLCIVILIFVFACPCRRRKIQDPRSASPSDVDMTLAMPTPFTLHHSQDPLLRQYNPSDPNTDPSSEDTRPGSQYLRDHYMSWSGTSARYSGTAEI</sequence>
<keyword evidence="3" id="KW-0732">Signal</keyword>
<accession>A0A9W8ZZE0</accession>
<feature type="compositionally biased region" description="Polar residues" evidence="1">
    <location>
        <begin position="288"/>
        <end position="297"/>
    </location>
</feature>
<evidence type="ECO:0000313" key="4">
    <source>
        <dbReference type="EMBL" id="KAJ4470917.1"/>
    </source>
</evidence>
<gene>
    <name evidence="4" type="ORF">J3R30DRAFT_3710873</name>
</gene>
<dbReference type="EMBL" id="JAOTPV010000024">
    <property type="protein sequence ID" value="KAJ4470917.1"/>
    <property type="molecule type" value="Genomic_DNA"/>
</dbReference>
<dbReference type="OrthoDB" id="2576311at2759"/>
<keyword evidence="2" id="KW-0812">Transmembrane</keyword>
<name>A0A9W8ZZE0_9AGAR</name>
<feature type="region of interest" description="Disordered" evidence="1">
    <location>
        <begin position="283"/>
        <end position="309"/>
    </location>
</feature>
<feature type="region of interest" description="Disordered" evidence="1">
    <location>
        <begin position="177"/>
        <end position="217"/>
    </location>
</feature>
<protein>
    <submittedName>
        <fullName evidence="4">Uncharacterized protein</fullName>
    </submittedName>
</protein>